<comment type="caution">
    <text evidence="10">The sequence shown here is derived from an EMBL/GenBank/DDBJ whole genome shotgun (WGS) entry which is preliminary data.</text>
</comment>
<organism evidence="10 11">
    <name type="scientific">Saccharopolyspora montiporae</name>
    <dbReference type="NCBI Taxonomy" id="2781240"/>
    <lineage>
        <taxon>Bacteria</taxon>
        <taxon>Bacillati</taxon>
        <taxon>Actinomycetota</taxon>
        <taxon>Actinomycetes</taxon>
        <taxon>Pseudonocardiales</taxon>
        <taxon>Pseudonocardiaceae</taxon>
        <taxon>Saccharopolyspora</taxon>
    </lineage>
</organism>
<dbReference type="GO" id="GO:0020037">
    <property type="term" value="F:heme binding"/>
    <property type="evidence" value="ECO:0007669"/>
    <property type="project" value="InterPro"/>
</dbReference>
<dbReference type="PANTHER" id="PTHR46696:SF4">
    <property type="entry name" value="BIOTIN BIOSYNTHESIS CYTOCHROME P450"/>
    <property type="match status" value="1"/>
</dbReference>
<evidence type="ECO:0000256" key="7">
    <source>
        <dbReference type="ARBA" id="ARBA00023004"/>
    </source>
</evidence>
<comment type="similarity">
    <text evidence="2 9">Belongs to the cytochrome P450 family.</text>
</comment>
<dbReference type="InterPro" id="IPR036396">
    <property type="entry name" value="Cyt_P450_sf"/>
</dbReference>
<name>A0A929FWA3_9PSEU</name>
<keyword evidence="8 9" id="KW-0503">Monooxygenase</keyword>
<keyword evidence="6 9" id="KW-0560">Oxidoreductase</keyword>
<evidence type="ECO:0000256" key="6">
    <source>
        <dbReference type="ARBA" id="ARBA00023002"/>
    </source>
</evidence>
<dbReference type="SUPFAM" id="SSF48264">
    <property type="entry name" value="Cytochrome P450"/>
    <property type="match status" value="1"/>
</dbReference>
<dbReference type="FunFam" id="1.10.630.10:FF:000018">
    <property type="entry name" value="Cytochrome P450 monooxygenase"/>
    <property type="match status" value="1"/>
</dbReference>
<dbReference type="GO" id="GO:0005737">
    <property type="term" value="C:cytoplasm"/>
    <property type="evidence" value="ECO:0007669"/>
    <property type="project" value="UniProtKB-SubCell"/>
</dbReference>
<dbReference type="EMBL" id="JADEYC010000005">
    <property type="protein sequence ID" value="MBE9373326.1"/>
    <property type="molecule type" value="Genomic_DNA"/>
</dbReference>
<evidence type="ECO:0000256" key="4">
    <source>
        <dbReference type="ARBA" id="ARBA00022617"/>
    </source>
</evidence>
<dbReference type="RefSeq" id="WP_193926782.1">
    <property type="nucleotide sequence ID" value="NZ_JADEYC010000005.1"/>
</dbReference>
<keyword evidence="7 9" id="KW-0408">Iron</keyword>
<dbReference type="GO" id="GO:0036199">
    <property type="term" value="F:cholest-4-en-3-one 26-monooxygenase activity"/>
    <property type="evidence" value="ECO:0007669"/>
    <property type="project" value="TreeGrafter"/>
</dbReference>
<dbReference type="Proteomes" id="UP000598360">
    <property type="component" value="Unassembled WGS sequence"/>
</dbReference>
<dbReference type="PRINTS" id="PR00385">
    <property type="entry name" value="P450"/>
</dbReference>
<evidence type="ECO:0000256" key="1">
    <source>
        <dbReference type="ARBA" id="ARBA00004496"/>
    </source>
</evidence>
<evidence type="ECO:0000313" key="11">
    <source>
        <dbReference type="Proteomes" id="UP000598360"/>
    </source>
</evidence>
<keyword evidence="11" id="KW-1185">Reference proteome</keyword>
<dbReference type="InterPro" id="IPR001128">
    <property type="entry name" value="Cyt_P450"/>
</dbReference>
<reference evidence="10" key="1">
    <citation type="submission" date="2020-10" db="EMBL/GenBank/DDBJ databases">
        <title>Diversity and distribution of actinomycetes associated with coral in the coast of Hainan.</title>
        <authorList>
            <person name="Li F."/>
        </authorList>
    </citation>
    <scope>NUCLEOTIDE SEQUENCE</scope>
    <source>
        <strain evidence="10">HNM0983</strain>
    </source>
</reference>
<evidence type="ECO:0000313" key="10">
    <source>
        <dbReference type="EMBL" id="MBE9373326.1"/>
    </source>
</evidence>
<proteinExistence type="inferred from homology"/>
<keyword evidence="5 9" id="KW-0479">Metal-binding</keyword>
<dbReference type="PANTHER" id="PTHR46696">
    <property type="entry name" value="P450, PUTATIVE (EUROFUNG)-RELATED"/>
    <property type="match status" value="1"/>
</dbReference>
<keyword evidence="3" id="KW-0963">Cytoplasm</keyword>
<evidence type="ECO:0000256" key="9">
    <source>
        <dbReference type="RuleBase" id="RU000461"/>
    </source>
</evidence>
<dbReference type="AlphaFoldDB" id="A0A929FWA3"/>
<dbReference type="GO" id="GO:0005506">
    <property type="term" value="F:iron ion binding"/>
    <property type="evidence" value="ECO:0007669"/>
    <property type="project" value="InterPro"/>
</dbReference>
<dbReference type="Pfam" id="PF00067">
    <property type="entry name" value="p450"/>
    <property type="match status" value="1"/>
</dbReference>
<dbReference type="Gene3D" id="1.10.630.10">
    <property type="entry name" value="Cytochrome P450"/>
    <property type="match status" value="1"/>
</dbReference>
<dbReference type="PROSITE" id="PS00086">
    <property type="entry name" value="CYTOCHROME_P450"/>
    <property type="match status" value="1"/>
</dbReference>
<evidence type="ECO:0000256" key="2">
    <source>
        <dbReference type="ARBA" id="ARBA00010617"/>
    </source>
</evidence>
<evidence type="ECO:0000256" key="5">
    <source>
        <dbReference type="ARBA" id="ARBA00022723"/>
    </source>
</evidence>
<dbReference type="PRINTS" id="PR00359">
    <property type="entry name" value="BP450"/>
</dbReference>
<dbReference type="CDD" id="cd11078">
    <property type="entry name" value="CYP130-like"/>
    <property type="match status" value="1"/>
</dbReference>
<sequence>MSVTATAGEVNYDPYDVEINKDPYPTFRRLREDVPLYYNEQHDFYALSRFEDVRHGLTDRDTFISGRGAILELIKAGIDIPPGVVIFEDPPIHTIHRNLLSRMFTPRKIKNLEPEIRELCVRSLDPHVGTGRFDFVNDLGKQMPMRVISKLLGIPEEDQEAVRDSVDAELRTEAGKPMPKYSEDGEFSTGEIFEQYIDWRTENPSDDIMTELLNVDFEDETGTTRKLTREELLTYLNVVAGAGNETTTRLIGWAGKVLADHPEQRQQLVENPALIPQAVEELLRFEAPAPHVARYMTRDVTYFGQTVPEGNVMMMLIGSANRDDRQFPDGDRFDIHREARQHLTFGLGGHFCLGSALARLEGRIALEEVLKRFPEWDVDTDNATLSPTSTVRGWETLPVLT</sequence>
<comment type="subcellular location">
    <subcellularLocation>
        <location evidence="1">Cytoplasm</location>
    </subcellularLocation>
</comment>
<dbReference type="GO" id="GO:0006707">
    <property type="term" value="P:cholesterol catabolic process"/>
    <property type="evidence" value="ECO:0007669"/>
    <property type="project" value="TreeGrafter"/>
</dbReference>
<accession>A0A929FWA3</accession>
<gene>
    <name evidence="10" type="ORF">IQ251_02590</name>
</gene>
<evidence type="ECO:0000256" key="8">
    <source>
        <dbReference type="ARBA" id="ARBA00023033"/>
    </source>
</evidence>
<evidence type="ECO:0000256" key="3">
    <source>
        <dbReference type="ARBA" id="ARBA00022490"/>
    </source>
</evidence>
<keyword evidence="4 9" id="KW-0349">Heme</keyword>
<dbReference type="GO" id="GO:0008395">
    <property type="term" value="F:steroid hydroxylase activity"/>
    <property type="evidence" value="ECO:0007669"/>
    <property type="project" value="TreeGrafter"/>
</dbReference>
<dbReference type="InterPro" id="IPR017972">
    <property type="entry name" value="Cyt_P450_CS"/>
</dbReference>
<protein>
    <submittedName>
        <fullName evidence="10">Cytochrome P450</fullName>
    </submittedName>
</protein>
<dbReference type="InterPro" id="IPR002397">
    <property type="entry name" value="Cyt_P450_B"/>
</dbReference>